<dbReference type="AlphaFoldDB" id="A0A272EVY8"/>
<name>A0A272EVY8_9RHOO</name>
<keyword evidence="5" id="KW-1185">Reference proteome</keyword>
<proteinExistence type="predicted"/>
<comment type="caution">
    <text evidence="3">The sequence shown here is derived from an EMBL/GenBank/DDBJ whole genome shotgun (WGS) entry which is preliminary data.</text>
</comment>
<gene>
    <name evidence="2" type="ORF">BGI27_02945</name>
    <name evidence="3" type="ORF">CGU29_06180</name>
</gene>
<evidence type="ECO:0000313" key="3">
    <source>
        <dbReference type="EMBL" id="PAS93820.1"/>
    </source>
</evidence>
<evidence type="ECO:0000313" key="5">
    <source>
        <dbReference type="Proteomes" id="UP000623509"/>
    </source>
</evidence>
<feature type="compositionally biased region" description="Basic and acidic residues" evidence="1">
    <location>
        <begin position="17"/>
        <end position="43"/>
    </location>
</feature>
<sequence>MFVIFAGNRDLTPAEQAAKEQRKAERAAEKAKEDQADTAKKAARDNEVKEMVWVEKGKDAVKARLKDPDSAQFKDVYFFRGKDNIPMTCGQVNSKNSFGGFSGFQHFVSGGSSELTFLETEVKDFYKAWNRYCTK</sequence>
<accession>A0A272EVY8</accession>
<protein>
    <submittedName>
        <fullName evidence="3">Uncharacterized protein</fullName>
    </submittedName>
</protein>
<dbReference type="Proteomes" id="UP000623509">
    <property type="component" value="Unassembled WGS sequence"/>
</dbReference>
<organism evidence="3 4">
    <name type="scientific">Candidatus Dactylopiibacterium carminicum</name>
    <dbReference type="NCBI Taxonomy" id="857335"/>
    <lineage>
        <taxon>Bacteria</taxon>
        <taxon>Pseudomonadati</taxon>
        <taxon>Pseudomonadota</taxon>
        <taxon>Betaproteobacteria</taxon>
        <taxon>Rhodocyclales</taxon>
        <taxon>Rhodocyclaceae</taxon>
        <taxon>Candidatus Dactylopiibacterium</taxon>
    </lineage>
</organism>
<dbReference type="EMBL" id="NMRN01000012">
    <property type="protein sequence ID" value="PAS93820.1"/>
    <property type="molecule type" value="Genomic_DNA"/>
</dbReference>
<evidence type="ECO:0000313" key="2">
    <source>
        <dbReference type="EMBL" id="KAF7600352.1"/>
    </source>
</evidence>
<feature type="region of interest" description="Disordered" evidence="1">
    <location>
        <begin position="1"/>
        <end position="43"/>
    </location>
</feature>
<reference evidence="2 5" key="1">
    <citation type="submission" date="2016-08" db="EMBL/GenBank/DDBJ databases">
        <title>Candidatus Dactylopiibacterium carminicum genome sequence.</title>
        <authorList>
            <person name="Ramirez-Puebla S.T."/>
            <person name="Ormeno-Orrillo E."/>
            <person name="Vera-Ponce De Leon A."/>
            <person name="Luis L."/>
            <person name="Sanchez-Flores A."/>
            <person name="Monica R."/>
            <person name="Martinez-Romero E."/>
        </authorList>
    </citation>
    <scope>NUCLEOTIDE SEQUENCE [LARGE SCALE GENOMIC DNA]</scope>
    <source>
        <strain evidence="2">END1</strain>
    </source>
</reference>
<reference evidence="3 4" key="2">
    <citation type="submission" date="2017-07" db="EMBL/GenBank/DDBJ databases">
        <title>Candidatus Dactylopiibacterium carminicum, a nitrogen-fixing symbiont of the cochineal insect Dactylopius coccus and Dactylopius opuntiae (Hemiptera: Coccoidea: Dactylopiidae).</title>
        <authorList>
            <person name="Vera A."/>
        </authorList>
    </citation>
    <scope>NUCLEOTIDE SEQUENCE [LARGE SCALE GENOMIC DNA]</scope>
    <source>
        <strain evidence="3 4">NFDCM</strain>
    </source>
</reference>
<evidence type="ECO:0000256" key="1">
    <source>
        <dbReference type="SAM" id="MobiDB-lite"/>
    </source>
</evidence>
<dbReference type="Proteomes" id="UP000216107">
    <property type="component" value="Unassembled WGS sequence"/>
</dbReference>
<evidence type="ECO:0000313" key="4">
    <source>
        <dbReference type="Proteomes" id="UP000216107"/>
    </source>
</evidence>
<dbReference type="EMBL" id="MDUX01000006">
    <property type="protein sequence ID" value="KAF7600352.1"/>
    <property type="molecule type" value="Genomic_DNA"/>
</dbReference>